<proteinExistence type="predicted"/>
<reference evidence="3 4" key="1">
    <citation type="journal article" date="2012" name="Proc. Natl. Acad. Sci. U.S.A.">
        <title>Comparative genomics of Ceriporiopsis subvermispora and Phanerochaete chrysosporium provide insight into selective ligninolysis.</title>
        <authorList>
            <person name="Fernandez-Fueyo E."/>
            <person name="Ruiz-Duenas F.J."/>
            <person name="Ferreira P."/>
            <person name="Floudas D."/>
            <person name="Hibbett D.S."/>
            <person name="Canessa P."/>
            <person name="Larrondo L.F."/>
            <person name="James T.Y."/>
            <person name="Seelenfreund D."/>
            <person name="Lobos S."/>
            <person name="Polanco R."/>
            <person name="Tello M."/>
            <person name="Honda Y."/>
            <person name="Watanabe T."/>
            <person name="Watanabe T."/>
            <person name="Ryu J.S."/>
            <person name="Kubicek C.P."/>
            <person name="Schmoll M."/>
            <person name="Gaskell J."/>
            <person name="Hammel K.E."/>
            <person name="St John F.J."/>
            <person name="Vanden Wymelenberg A."/>
            <person name="Sabat G."/>
            <person name="Splinter BonDurant S."/>
            <person name="Syed K."/>
            <person name="Yadav J.S."/>
            <person name="Doddapaneni H."/>
            <person name="Subramanian V."/>
            <person name="Lavin J.L."/>
            <person name="Oguiza J.A."/>
            <person name="Perez G."/>
            <person name="Pisabarro A.G."/>
            <person name="Ramirez L."/>
            <person name="Santoyo F."/>
            <person name="Master E."/>
            <person name="Coutinho P.M."/>
            <person name="Henrissat B."/>
            <person name="Lombard V."/>
            <person name="Magnuson J.K."/>
            <person name="Kuees U."/>
            <person name="Hori C."/>
            <person name="Igarashi K."/>
            <person name="Samejima M."/>
            <person name="Held B.W."/>
            <person name="Barry K.W."/>
            <person name="LaButti K.M."/>
            <person name="Lapidus A."/>
            <person name="Lindquist E.A."/>
            <person name="Lucas S.M."/>
            <person name="Riley R."/>
            <person name="Salamov A.A."/>
            <person name="Hoffmeister D."/>
            <person name="Schwenk D."/>
            <person name="Hadar Y."/>
            <person name="Yarden O."/>
            <person name="de Vries R.P."/>
            <person name="Wiebenga A."/>
            <person name="Stenlid J."/>
            <person name="Eastwood D."/>
            <person name="Grigoriev I.V."/>
            <person name="Berka R.M."/>
            <person name="Blanchette R.A."/>
            <person name="Kersten P."/>
            <person name="Martinez A.T."/>
            <person name="Vicuna R."/>
            <person name="Cullen D."/>
        </authorList>
    </citation>
    <scope>NUCLEOTIDE SEQUENCE [LARGE SCALE GENOMIC DNA]</scope>
    <source>
        <strain evidence="3 4">B</strain>
    </source>
</reference>
<evidence type="ECO:0000259" key="2">
    <source>
        <dbReference type="Pfam" id="PF20151"/>
    </source>
</evidence>
<keyword evidence="1" id="KW-0472">Membrane</keyword>
<feature type="transmembrane region" description="Helical" evidence="1">
    <location>
        <begin position="65"/>
        <end position="91"/>
    </location>
</feature>
<evidence type="ECO:0000256" key="1">
    <source>
        <dbReference type="SAM" id="Phobius"/>
    </source>
</evidence>
<dbReference type="Pfam" id="PF20151">
    <property type="entry name" value="DUF6533"/>
    <property type="match status" value="1"/>
</dbReference>
<evidence type="ECO:0000313" key="3">
    <source>
        <dbReference type="EMBL" id="EMD31697.1"/>
    </source>
</evidence>
<evidence type="ECO:0000313" key="4">
    <source>
        <dbReference type="Proteomes" id="UP000016930"/>
    </source>
</evidence>
<gene>
    <name evidence="3" type="ORF">CERSUDRAFT_77971</name>
</gene>
<dbReference type="Proteomes" id="UP000016930">
    <property type="component" value="Unassembled WGS sequence"/>
</dbReference>
<dbReference type="HOGENOM" id="CLU_053360_1_2_1"/>
<feature type="domain" description="DUF6533" evidence="2">
    <location>
        <begin position="24"/>
        <end position="68"/>
    </location>
</feature>
<feature type="transmembrane region" description="Helical" evidence="1">
    <location>
        <begin position="241"/>
        <end position="262"/>
    </location>
</feature>
<keyword evidence="1" id="KW-0812">Transmembrane</keyword>
<protein>
    <recommendedName>
        <fullName evidence="2">DUF6533 domain-containing protein</fullName>
    </recommendedName>
</protein>
<dbReference type="InterPro" id="IPR045340">
    <property type="entry name" value="DUF6533"/>
</dbReference>
<feature type="transmembrane region" description="Helical" evidence="1">
    <location>
        <begin position="106"/>
        <end position="129"/>
    </location>
</feature>
<dbReference type="OrthoDB" id="2745134at2759"/>
<dbReference type="AlphaFoldDB" id="M2R0B6"/>
<feature type="transmembrane region" description="Helical" evidence="1">
    <location>
        <begin position="201"/>
        <end position="220"/>
    </location>
</feature>
<name>M2R0B6_CERS8</name>
<keyword evidence="4" id="KW-1185">Reference proteome</keyword>
<feature type="transmembrane region" description="Helical" evidence="1">
    <location>
        <begin position="268"/>
        <end position="289"/>
    </location>
</feature>
<keyword evidence="1" id="KW-1133">Transmembrane helix</keyword>
<accession>M2R0B6</accession>
<dbReference type="EMBL" id="KB445816">
    <property type="protein sequence ID" value="EMD31697.1"/>
    <property type="molecule type" value="Genomic_DNA"/>
</dbReference>
<dbReference type="STRING" id="914234.M2R0B6"/>
<feature type="transmembrane region" description="Helical" evidence="1">
    <location>
        <begin position="136"/>
        <end position="154"/>
    </location>
</feature>
<sequence length="403" mass="44013">MAAIYGPLATQIASLVSSGVIDNYCAVASVALVLYDHICTIPQEMQLIWGSKVTSTMVLFHANRWLILAYTILNIVDMFLHPGTIVVSALILPELAPIDAGRPRVYISYALDLCLFALWAAFSGIRVYALSGGSRLLSLAVALLSLVPVVRSILQNQFPAGHFPGACGTMPGYSGHIRDNRNEMYVPVVMRFRADMFAVEISTRVPVIIADIVVLVLTWCKTWATVRMAREHNVKTPLMNLLLRDGTLYFTCLLSLNLLNIVGKMTNVFTFAVAFSTPLSSIIITHFLLNLRQLAHGSPDDASCPSFVRDGTPDPIHSQTSSLRFGSFVGNMGESLMDGSEDDDRDVAWDDDVQDNVDNARLDAQIIHDLPDASAAPVGDPLPEEVMEGETRLDRAADVGHLV</sequence>
<organism evidence="3 4">
    <name type="scientific">Ceriporiopsis subvermispora (strain B)</name>
    <name type="common">White-rot fungus</name>
    <name type="synonym">Gelatoporia subvermispora</name>
    <dbReference type="NCBI Taxonomy" id="914234"/>
    <lineage>
        <taxon>Eukaryota</taxon>
        <taxon>Fungi</taxon>
        <taxon>Dikarya</taxon>
        <taxon>Basidiomycota</taxon>
        <taxon>Agaricomycotina</taxon>
        <taxon>Agaricomycetes</taxon>
        <taxon>Polyporales</taxon>
        <taxon>Gelatoporiaceae</taxon>
        <taxon>Gelatoporia</taxon>
    </lineage>
</organism>